<keyword evidence="10" id="KW-1133">Transmembrane helix</keyword>
<dbReference type="GO" id="GO:0046872">
    <property type="term" value="F:metal ion binding"/>
    <property type="evidence" value="ECO:0007669"/>
    <property type="project" value="UniProtKB-KW"/>
</dbReference>
<evidence type="ECO:0000256" key="6">
    <source>
        <dbReference type="ARBA" id="ARBA00022723"/>
    </source>
</evidence>
<dbReference type="InterPro" id="IPR013608">
    <property type="entry name" value="VWA_N"/>
</dbReference>
<dbReference type="PANTHER" id="PTHR10166">
    <property type="entry name" value="VOLTAGE-DEPENDENT CALCIUM CHANNEL SUBUNIT ALPHA-2/DELTA-RELATED"/>
    <property type="match status" value="1"/>
</dbReference>
<dbReference type="PANTHER" id="PTHR10166:SF67">
    <property type="entry name" value="VWFA DOMAIN-CONTAINING PROTEIN"/>
    <property type="match status" value="1"/>
</dbReference>
<evidence type="ECO:0000256" key="12">
    <source>
        <dbReference type="ARBA" id="ARBA00023136"/>
    </source>
</evidence>
<evidence type="ECO:0000256" key="16">
    <source>
        <dbReference type="SAM" id="Coils"/>
    </source>
</evidence>
<keyword evidence="5" id="KW-0812">Transmembrane</keyword>
<evidence type="ECO:0000259" key="18">
    <source>
        <dbReference type="PROSITE" id="PS50234"/>
    </source>
</evidence>
<dbReference type="SMART" id="SM00327">
    <property type="entry name" value="VWA"/>
    <property type="match status" value="1"/>
</dbReference>
<evidence type="ECO:0000313" key="20">
    <source>
        <dbReference type="Proteomes" id="UP000827092"/>
    </source>
</evidence>
<keyword evidence="20" id="KW-1185">Reference proteome</keyword>
<dbReference type="PROSITE" id="PS50234">
    <property type="entry name" value="VWFA"/>
    <property type="match status" value="1"/>
</dbReference>
<organism evidence="19 20">
    <name type="scientific">Oedothorax gibbosus</name>
    <dbReference type="NCBI Taxonomy" id="931172"/>
    <lineage>
        <taxon>Eukaryota</taxon>
        <taxon>Metazoa</taxon>
        <taxon>Ecdysozoa</taxon>
        <taxon>Arthropoda</taxon>
        <taxon>Chelicerata</taxon>
        <taxon>Arachnida</taxon>
        <taxon>Araneae</taxon>
        <taxon>Araneomorphae</taxon>
        <taxon>Entelegynae</taxon>
        <taxon>Araneoidea</taxon>
        <taxon>Linyphiidae</taxon>
        <taxon>Erigoninae</taxon>
        <taxon>Oedothorax</taxon>
    </lineage>
</organism>
<evidence type="ECO:0000256" key="7">
    <source>
        <dbReference type="ARBA" id="ARBA00022729"/>
    </source>
</evidence>
<proteinExistence type="predicted"/>
<evidence type="ECO:0000256" key="13">
    <source>
        <dbReference type="ARBA" id="ARBA00023157"/>
    </source>
</evidence>
<evidence type="ECO:0000256" key="10">
    <source>
        <dbReference type="ARBA" id="ARBA00022989"/>
    </source>
</evidence>
<dbReference type="GO" id="GO:0005245">
    <property type="term" value="F:voltage-gated calcium channel activity"/>
    <property type="evidence" value="ECO:0007669"/>
    <property type="project" value="TreeGrafter"/>
</dbReference>
<evidence type="ECO:0000256" key="1">
    <source>
        <dbReference type="ARBA" id="ARBA00004479"/>
    </source>
</evidence>
<feature type="chain" id="PRO_5043742336" description="VWFA domain-containing protein" evidence="17">
    <location>
        <begin position="31"/>
        <end position="1091"/>
    </location>
</feature>
<evidence type="ECO:0000256" key="11">
    <source>
        <dbReference type="ARBA" id="ARBA00023065"/>
    </source>
</evidence>
<keyword evidence="6" id="KW-0479">Metal-binding</keyword>
<keyword evidence="9" id="KW-0851">Voltage-gated channel</keyword>
<keyword evidence="7 17" id="KW-0732">Signal</keyword>
<keyword evidence="11" id="KW-0406">Ion transport</keyword>
<accession>A0AAV6V7X1</accession>
<dbReference type="Pfam" id="PF00092">
    <property type="entry name" value="VWA"/>
    <property type="match status" value="1"/>
</dbReference>
<evidence type="ECO:0000256" key="2">
    <source>
        <dbReference type="ARBA" id="ARBA00022448"/>
    </source>
</evidence>
<evidence type="ECO:0000256" key="5">
    <source>
        <dbReference type="ARBA" id="ARBA00022692"/>
    </source>
</evidence>
<evidence type="ECO:0000256" key="3">
    <source>
        <dbReference type="ARBA" id="ARBA00022568"/>
    </source>
</evidence>
<protein>
    <recommendedName>
        <fullName evidence="18">VWFA domain-containing protein</fullName>
    </recommendedName>
</protein>
<evidence type="ECO:0000256" key="15">
    <source>
        <dbReference type="ARBA" id="ARBA00023303"/>
    </source>
</evidence>
<dbReference type="Pfam" id="PF08399">
    <property type="entry name" value="VWA_N"/>
    <property type="match status" value="1"/>
</dbReference>
<dbReference type="InterPro" id="IPR013680">
    <property type="entry name" value="VDCC_a2/dsu"/>
</dbReference>
<sequence>MATSGVQLRLLAIAILCSFWAFQVEPKAYGAFPSREVISKWAELFQNRIQVDLDKFTGIKKLEKTYDDLRRAKMHKIDGHSLVHKMSRDITKNLEKKMEALEKLVNTAEETVKAFKFDQSIKMADVSNFVKMRDFEDNDPRLVYSNKFKKDVNFSYSGVHIPVEIYEQFKLYLSLLTPKKREVHTFFAAPQILNGLKWSSALDEIFKNNSKTYPDLMWQHFGSTSGFMRSYPASKWVVLPRKPNFPDLYDVRLRPWYVHASSSPKDMLILMDVSGSMHGQTMEIMKIAVKTLLTTLGENDFVNIISFNTTAKWVSCFDTLVQANRRNKQILSKKIEDLEDGNMAKLSLGLEFAFKALARFRENRTEYWAGSECNQVIMLFSDGGTEEAWDVLEKYNSDKSIRVFSYAIGPHPIPYATLKEIACSNRGYFTAIQAMGAIRTKIQDYIRVLGRPMVSSVARNFEWTNFYFDSNGLGMMTTVTLPVFNRTEIGNHTFVGVMGIDVALQELSDYEPFYEIGPAGYSFGINHNGFVVFHPGLKTDFEFLDDPPHLDFLDTEIENSAKEELREAMINLETSKRSLTSLLKMPNGKYIVRHRMEYFYTPVNKTTFSIAIAMPTDRTQYLRMDDIDVPKGFDLNKNEIKGIHLAPWKYCQGKILNLRTSELLKNLSYSARTDPSSCKLHLLQRLVWDIHKTTDIVHYWHAQNQEGERKGVVATFIQSEGGLTRVFPPSESHHLEGQLNPSKSMVFQRAYYGDDYVLLPPETSYDASANESEAVVTVVKAISFTKNGVTFKPAIVGVMVDPLWLQPYLLSTPTGPGKVPISCSDVDDIVCYIIDDGGFIITTNQPDLFAVMGKFLGTVDSEIMTELYEKKIYVRNEDINYEDRCRKDIKISAGFKVSPLPFHSTITALKIGWLFDFSAWSQIKYWVLSLFSFLNLPQSEALPEFYELANETTCNTHEAQYYWGRWGRSHSGEILCSNCTRHYSLAKIGQLNTLLLVTEKPCAPIFCDYVPPLLQEKEEITTPETSPCDRPLRYRRRPDKCYDFSPDENINECDAVGTLALPHVALIVELLCLMFVTKLIHVDYVVPFALL</sequence>
<evidence type="ECO:0000256" key="9">
    <source>
        <dbReference type="ARBA" id="ARBA00022882"/>
    </source>
</evidence>
<dbReference type="SUPFAM" id="SSF53300">
    <property type="entry name" value="vWA-like"/>
    <property type="match status" value="1"/>
</dbReference>
<dbReference type="EMBL" id="JAFNEN010000136">
    <property type="protein sequence ID" value="KAG8192702.1"/>
    <property type="molecule type" value="Genomic_DNA"/>
</dbReference>
<keyword evidence="16" id="KW-0175">Coiled coil</keyword>
<dbReference type="Pfam" id="PF08473">
    <property type="entry name" value="VGCC_alpha2"/>
    <property type="match status" value="1"/>
</dbReference>
<feature type="domain" description="VWFA" evidence="18">
    <location>
        <begin position="266"/>
        <end position="446"/>
    </location>
</feature>
<dbReference type="Proteomes" id="UP000827092">
    <property type="component" value="Unassembled WGS sequence"/>
</dbReference>
<keyword evidence="8" id="KW-0106">Calcium</keyword>
<dbReference type="AlphaFoldDB" id="A0AAV6V7X1"/>
<dbReference type="InterPro" id="IPR036465">
    <property type="entry name" value="vWFA_dom_sf"/>
</dbReference>
<comment type="caution">
    <text evidence="19">The sequence shown here is derived from an EMBL/GenBank/DDBJ whole genome shotgun (WGS) entry which is preliminary data.</text>
</comment>
<keyword evidence="15" id="KW-0407">Ion channel</keyword>
<reference evidence="19 20" key="1">
    <citation type="journal article" date="2022" name="Nat. Ecol. Evol.">
        <title>A masculinizing supergene underlies an exaggerated male reproductive morph in a spider.</title>
        <authorList>
            <person name="Hendrickx F."/>
            <person name="De Corte Z."/>
            <person name="Sonet G."/>
            <person name="Van Belleghem S.M."/>
            <person name="Kostlbacher S."/>
            <person name="Vangestel C."/>
        </authorList>
    </citation>
    <scope>NUCLEOTIDE SEQUENCE [LARGE SCALE GENOMIC DNA]</scope>
    <source>
        <strain evidence="19">W744_W776</strain>
    </source>
</reference>
<feature type="signal peptide" evidence="17">
    <location>
        <begin position="1"/>
        <end position="30"/>
    </location>
</feature>
<dbReference type="Gene3D" id="3.30.450.20">
    <property type="entry name" value="PAS domain"/>
    <property type="match status" value="1"/>
</dbReference>
<comment type="subcellular location">
    <subcellularLocation>
        <location evidence="1">Membrane</location>
        <topology evidence="1">Single-pass type I membrane protein</topology>
    </subcellularLocation>
</comment>
<dbReference type="InterPro" id="IPR002035">
    <property type="entry name" value="VWF_A"/>
</dbReference>
<keyword evidence="14" id="KW-0325">Glycoprotein</keyword>
<keyword evidence="4" id="KW-0107">Calcium channel</keyword>
<dbReference type="InterPro" id="IPR051173">
    <property type="entry name" value="Ca_channel_alpha-2/delta"/>
</dbReference>
<evidence type="ECO:0000256" key="8">
    <source>
        <dbReference type="ARBA" id="ARBA00022837"/>
    </source>
</evidence>
<evidence type="ECO:0000256" key="14">
    <source>
        <dbReference type="ARBA" id="ARBA00023180"/>
    </source>
</evidence>
<name>A0AAV6V7X1_9ARAC</name>
<gene>
    <name evidence="19" type="ORF">JTE90_009725</name>
</gene>
<dbReference type="GO" id="GO:0005891">
    <property type="term" value="C:voltage-gated calcium channel complex"/>
    <property type="evidence" value="ECO:0007669"/>
    <property type="project" value="TreeGrafter"/>
</dbReference>
<feature type="coiled-coil region" evidence="16">
    <location>
        <begin position="91"/>
        <end position="118"/>
    </location>
</feature>
<keyword evidence="2" id="KW-0813">Transport</keyword>
<dbReference type="FunFam" id="3.40.50.410:FF:000007">
    <property type="entry name" value="Calcium voltage-gated channel auxiliary subunit alpha2delta 3"/>
    <property type="match status" value="1"/>
</dbReference>
<evidence type="ECO:0000256" key="4">
    <source>
        <dbReference type="ARBA" id="ARBA00022673"/>
    </source>
</evidence>
<keyword evidence="13" id="KW-1015">Disulfide bond</keyword>
<evidence type="ECO:0000256" key="17">
    <source>
        <dbReference type="SAM" id="SignalP"/>
    </source>
</evidence>
<dbReference type="Gene3D" id="3.40.50.410">
    <property type="entry name" value="von Willebrand factor, type A domain"/>
    <property type="match status" value="1"/>
</dbReference>
<keyword evidence="12" id="KW-0472">Membrane</keyword>
<evidence type="ECO:0000313" key="19">
    <source>
        <dbReference type="EMBL" id="KAG8192702.1"/>
    </source>
</evidence>
<keyword evidence="3" id="KW-0109">Calcium transport</keyword>